<dbReference type="AlphaFoldDB" id="A0A7U7I8T4"/>
<sequence length="325" mass="35840">MTRKPQDRPRLRGWGWLLLAGPAMAADEPYLQLEARLASEPYQWTLPDGEVVRKALADDAARIAVERRDGHDEYVLELLWGRFPVHVPPRCWQLPAASFKDCATVGPREESAFQHEQRETLHSRSEARRQIRNTRVAWVFDELHSDKVANLLEQAIADVRAGPGPAERPWAPDTFPCVRLPAELAAAPSQQSLPYAKLNEGDADAVATYAQAARDGNWRAGAGLFGTMMADEDWESAQVIVGWLLHKRVPAGYNKLADLLAAAGQYDGASMDPQALTLALRMRAASLGDPLAQYAVAEAWTKAGHQDAAERLRACAIEQNPALAR</sequence>
<dbReference type="Proteomes" id="UP000583387">
    <property type="component" value="Unassembled WGS sequence"/>
</dbReference>
<proteinExistence type="predicted"/>
<reference evidence="2 3" key="1">
    <citation type="submission" date="2020-08" db="EMBL/GenBank/DDBJ databases">
        <authorList>
            <person name="Criscuolo A."/>
        </authorList>
    </citation>
    <scope>NUCLEOTIDE SEQUENCE [LARGE SCALE GENOMIC DNA]</scope>
    <source>
        <strain evidence="2">CIP111764</strain>
    </source>
</reference>
<evidence type="ECO:0000256" key="1">
    <source>
        <dbReference type="SAM" id="SignalP"/>
    </source>
</evidence>
<gene>
    <name evidence="2" type="ORF">PSEWESI4_01878</name>
</gene>
<keyword evidence="1" id="KW-0732">Signal</keyword>
<evidence type="ECO:0000313" key="3">
    <source>
        <dbReference type="Proteomes" id="UP000583387"/>
    </source>
</evidence>
<name>A0A7U7I8T4_9GAMM</name>
<organism evidence="2 3">
    <name type="scientific">Zestomonas carbonaria</name>
    <dbReference type="NCBI Taxonomy" id="2762745"/>
    <lineage>
        <taxon>Bacteria</taxon>
        <taxon>Pseudomonadati</taxon>
        <taxon>Pseudomonadota</taxon>
        <taxon>Gammaproteobacteria</taxon>
        <taxon>Pseudomonadales</taxon>
        <taxon>Pseudomonadaceae</taxon>
        <taxon>Zestomonas</taxon>
    </lineage>
</organism>
<dbReference type="RefSeq" id="WP_187670948.1">
    <property type="nucleotide sequence ID" value="NZ_CAJFCI010000039.1"/>
</dbReference>
<accession>A0A7U7I8T4</accession>
<protein>
    <recommendedName>
        <fullName evidence="4">Sel1 repeat family protein</fullName>
    </recommendedName>
</protein>
<feature type="chain" id="PRO_5031009725" description="Sel1 repeat family protein" evidence="1">
    <location>
        <begin position="26"/>
        <end position="325"/>
    </location>
</feature>
<keyword evidence="3" id="KW-1185">Reference proteome</keyword>
<evidence type="ECO:0008006" key="4">
    <source>
        <dbReference type="Google" id="ProtNLM"/>
    </source>
</evidence>
<comment type="caution">
    <text evidence="2">The sequence shown here is derived from an EMBL/GenBank/DDBJ whole genome shotgun (WGS) entry which is preliminary data.</text>
</comment>
<evidence type="ECO:0000313" key="2">
    <source>
        <dbReference type="EMBL" id="CAD5107605.1"/>
    </source>
</evidence>
<feature type="signal peptide" evidence="1">
    <location>
        <begin position="1"/>
        <end position="25"/>
    </location>
</feature>
<dbReference type="EMBL" id="CAJFCI010000039">
    <property type="protein sequence ID" value="CAD5107605.1"/>
    <property type="molecule type" value="Genomic_DNA"/>
</dbReference>